<reference evidence="2 3" key="1">
    <citation type="submission" date="2021-03" db="EMBL/GenBank/DDBJ databases">
        <title>Genomic Encyclopedia of Type Strains, Phase IV (KMG-IV): sequencing the most valuable type-strain genomes for metagenomic binning, comparative biology and taxonomic classification.</title>
        <authorList>
            <person name="Goeker M."/>
        </authorList>
    </citation>
    <scope>NUCLEOTIDE SEQUENCE [LARGE SCALE GENOMIC DNA]</scope>
    <source>
        <strain evidence="2 3">DSM 26427</strain>
    </source>
</reference>
<dbReference type="PANTHER" id="PTHR43317:SF3">
    <property type="entry name" value="BLR2883 PROTEIN"/>
    <property type="match status" value="1"/>
</dbReference>
<evidence type="ECO:0000256" key="1">
    <source>
        <dbReference type="ARBA" id="ARBA00023115"/>
    </source>
</evidence>
<dbReference type="PANTHER" id="PTHR43317">
    <property type="entry name" value="THERMOSPERMINE SYNTHASE ACAULIS5"/>
    <property type="match status" value="1"/>
</dbReference>
<dbReference type="RefSeq" id="WP_209854540.1">
    <property type="nucleotide sequence ID" value="NZ_JAGGJV010000007.1"/>
</dbReference>
<dbReference type="Proteomes" id="UP000823786">
    <property type="component" value="Unassembled WGS sequence"/>
</dbReference>
<dbReference type="Gene3D" id="3.40.50.150">
    <property type="entry name" value="Vaccinia Virus protein VP39"/>
    <property type="match status" value="1"/>
</dbReference>
<sequence>MIPWTLIDTATMPDGGGELRLKQRGSEFSIMLGAIELMNSRLSGSEEALARLSYERIRSHARPHMLIGGLGMGFTLRAALAALPGDARITVGELVPAVVAWARGPMAGVFAGCLDDERVAIREGDVGRLIRSASGDYDAILLDVDNGPEGLTRRANDDLYSVTGLRAARKALRPNGVLSVWSSAPDAGFTRRLRDAGFAVEELTVRASTKGRGARHVIWMATRNGQ</sequence>
<organism evidence="2 3">
    <name type="scientific">Rhizobium herbae</name>
    <dbReference type="NCBI Taxonomy" id="508661"/>
    <lineage>
        <taxon>Bacteria</taxon>
        <taxon>Pseudomonadati</taxon>
        <taxon>Pseudomonadota</taxon>
        <taxon>Alphaproteobacteria</taxon>
        <taxon>Hyphomicrobiales</taxon>
        <taxon>Rhizobiaceae</taxon>
        <taxon>Rhizobium/Agrobacterium group</taxon>
        <taxon>Rhizobium</taxon>
    </lineage>
</organism>
<name>A0ABS4ERH2_9HYPH</name>
<keyword evidence="3" id="KW-1185">Reference proteome</keyword>
<keyword evidence="1" id="KW-0620">Polyamine biosynthesis</keyword>
<comment type="caution">
    <text evidence="2">The sequence shown here is derived from an EMBL/GenBank/DDBJ whole genome shotgun (WGS) entry which is preliminary data.</text>
</comment>
<evidence type="ECO:0000313" key="2">
    <source>
        <dbReference type="EMBL" id="MBP1860550.1"/>
    </source>
</evidence>
<dbReference type="InterPro" id="IPR029063">
    <property type="entry name" value="SAM-dependent_MTases_sf"/>
</dbReference>
<accession>A0ABS4ERH2</accession>
<proteinExistence type="predicted"/>
<dbReference type="SUPFAM" id="SSF53335">
    <property type="entry name" value="S-adenosyl-L-methionine-dependent methyltransferases"/>
    <property type="match status" value="1"/>
</dbReference>
<gene>
    <name evidence="2" type="ORF">J2Z75_004071</name>
</gene>
<dbReference type="EMBL" id="JAGGJV010000007">
    <property type="protein sequence ID" value="MBP1860550.1"/>
    <property type="molecule type" value="Genomic_DNA"/>
</dbReference>
<evidence type="ECO:0000313" key="3">
    <source>
        <dbReference type="Proteomes" id="UP000823786"/>
    </source>
</evidence>
<protein>
    <submittedName>
        <fullName evidence="2">Spermidine synthase</fullName>
    </submittedName>
</protein>